<dbReference type="GO" id="GO:0062129">
    <property type="term" value="C:chitin-based extracellular matrix"/>
    <property type="evidence" value="ECO:0007669"/>
    <property type="project" value="TreeGrafter"/>
</dbReference>
<dbReference type="PROSITE" id="PS51155">
    <property type="entry name" value="CHIT_BIND_RR_2"/>
    <property type="match status" value="1"/>
</dbReference>
<dbReference type="GO" id="GO:0008010">
    <property type="term" value="F:structural constituent of chitin-based larval cuticle"/>
    <property type="evidence" value="ECO:0007669"/>
    <property type="project" value="TreeGrafter"/>
</dbReference>
<keyword evidence="5" id="KW-1185">Reference proteome</keyword>
<reference evidence="4" key="2">
    <citation type="submission" date="2023-05" db="EMBL/GenBank/DDBJ databases">
        <authorList>
            <person name="Fouks B."/>
        </authorList>
    </citation>
    <scope>NUCLEOTIDE SEQUENCE</scope>
    <source>
        <strain evidence="4">Stay&amp;Tobe</strain>
        <tissue evidence="4">Testes</tissue>
    </source>
</reference>
<evidence type="ECO:0000256" key="3">
    <source>
        <dbReference type="SAM" id="MobiDB-lite"/>
    </source>
</evidence>
<protein>
    <recommendedName>
        <fullName evidence="6">Endocuticle structural glycoprotein SgAbd-3</fullName>
    </recommendedName>
</protein>
<name>A0AAD7Z5J3_DIPPU</name>
<feature type="region of interest" description="Disordered" evidence="3">
    <location>
        <begin position="1"/>
        <end position="23"/>
    </location>
</feature>
<evidence type="ECO:0000313" key="5">
    <source>
        <dbReference type="Proteomes" id="UP001233999"/>
    </source>
</evidence>
<reference evidence="4" key="1">
    <citation type="journal article" date="2023" name="IScience">
        <title>Live-bearing cockroach genome reveals convergent evolutionary mechanisms linked to viviparity in insects and beyond.</title>
        <authorList>
            <person name="Fouks B."/>
            <person name="Harrison M.C."/>
            <person name="Mikhailova A.A."/>
            <person name="Marchal E."/>
            <person name="English S."/>
            <person name="Carruthers M."/>
            <person name="Jennings E.C."/>
            <person name="Chiamaka E.L."/>
            <person name="Frigard R.A."/>
            <person name="Pippel M."/>
            <person name="Attardo G.M."/>
            <person name="Benoit J.B."/>
            <person name="Bornberg-Bauer E."/>
            <person name="Tobe S.S."/>
        </authorList>
    </citation>
    <scope>NUCLEOTIDE SEQUENCE</scope>
    <source>
        <strain evidence="4">Stay&amp;Tobe</strain>
    </source>
</reference>
<dbReference type="InterPro" id="IPR000618">
    <property type="entry name" value="Insect_cuticle"/>
</dbReference>
<gene>
    <name evidence="4" type="ORF">L9F63_008427</name>
</gene>
<dbReference type="Proteomes" id="UP001233999">
    <property type="component" value="Unassembled WGS sequence"/>
</dbReference>
<sequence>VPEPDKAGEVSQGSFTYTGDDGKTYSITYTADENGFVPHGEHLPTSPPVPEAIAKAVQYLLSLPPPKPDSKQ</sequence>
<dbReference type="PANTHER" id="PTHR10380">
    <property type="entry name" value="CUTICLE PROTEIN"/>
    <property type="match status" value="1"/>
</dbReference>
<dbReference type="InterPro" id="IPR050468">
    <property type="entry name" value="Cuticle_Struct_Prot"/>
</dbReference>
<proteinExistence type="predicted"/>
<evidence type="ECO:0000256" key="1">
    <source>
        <dbReference type="ARBA" id="ARBA00022460"/>
    </source>
</evidence>
<accession>A0AAD7Z5J3</accession>
<dbReference type="EMBL" id="JASPKZ010010652">
    <property type="protein sequence ID" value="KAJ9574171.1"/>
    <property type="molecule type" value="Genomic_DNA"/>
</dbReference>
<comment type="caution">
    <text evidence="4">The sequence shown here is derived from an EMBL/GenBank/DDBJ whole genome shotgun (WGS) entry which is preliminary data.</text>
</comment>
<dbReference type="InterPro" id="IPR031311">
    <property type="entry name" value="CHIT_BIND_RR_consensus"/>
</dbReference>
<dbReference type="Pfam" id="PF00379">
    <property type="entry name" value="Chitin_bind_4"/>
    <property type="match status" value="1"/>
</dbReference>
<dbReference type="PANTHER" id="PTHR10380:SF229">
    <property type="entry name" value="CUTICULAR PROTEIN 49AF, ISOFORM A"/>
    <property type="match status" value="1"/>
</dbReference>
<evidence type="ECO:0008006" key="6">
    <source>
        <dbReference type="Google" id="ProtNLM"/>
    </source>
</evidence>
<dbReference type="PROSITE" id="PS00233">
    <property type="entry name" value="CHIT_BIND_RR_1"/>
    <property type="match status" value="1"/>
</dbReference>
<organism evidence="4 5">
    <name type="scientific">Diploptera punctata</name>
    <name type="common">Pacific beetle cockroach</name>
    <dbReference type="NCBI Taxonomy" id="6984"/>
    <lineage>
        <taxon>Eukaryota</taxon>
        <taxon>Metazoa</taxon>
        <taxon>Ecdysozoa</taxon>
        <taxon>Arthropoda</taxon>
        <taxon>Hexapoda</taxon>
        <taxon>Insecta</taxon>
        <taxon>Pterygota</taxon>
        <taxon>Neoptera</taxon>
        <taxon>Polyneoptera</taxon>
        <taxon>Dictyoptera</taxon>
        <taxon>Blattodea</taxon>
        <taxon>Blaberoidea</taxon>
        <taxon>Blaberidae</taxon>
        <taxon>Diplopterinae</taxon>
        <taxon>Diploptera</taxon>
    </lineage>
</organism>
<feature type="non-terminal residue" evidence="4">
    <location>
        <position position="1"/>
    </location>
</feature>
<evidence type="ECO:0000313" key="4">
    <source>
        <dbReference type="EMBL" id="KAJ9574171.1"/>
    </source>
</evidence>
<dbReference type="AlphaFoldDB" id="A0AAD7Z5J3"/>
<evidence type="ECO:0000256" key="2">
    <source>
        <dbReference type="PROSITE-ProRule" id="PRU00497"/>
    </source>
</evidence>
<keyword evidence="1 2" id="KW-0193">Cuticle</keyword>